<accession>A0AAD7QJA3</accession>
<gene>
    <name evidence="1" type="ORF">O6P43_001564</name>
</gene>
<dbReference type="KEGG" id="qsa:O6P43_001564"/>
<protein>
    <submittedName>
        <fullName evidence="1">PWWP domain</fullName>
    </submittedName>
</protein>
<reference evidence="1 2" key="1">
    <citation type="journal article" date="2023" name="Science">
        <title>Elucidation of the pathway for biosynthesis of saponin adjuvants from the soapbark tree.</title>
        <authorList>
            <person name="Reed J."/>
            <person name="Orme A."/>
            <person name="El-Demerdash A."/>
            <person name="Owen C."/>
            <person name="Martin L.B.B."/>
            <person name="Misra R.C."/>
            <person name="Kikuchi S."/>
            <person name="Rejzek M."/>
            <person name="Martin A.C."/>
            <person name="Harkess A."/>
            <person name="Leebens-Mack J."/>
            <person name="Louveau T."/>
            <person name="Stephenson M.J."/>
            <person name="Osbourn A."/>
        </authorList>
    </citation>
    <scope>NUCLEOTIDE SEQUENCE [LARGE SCALE GENOMIC DNA]</scope>
    <source>
        <strain evidence="1">S10</strain>
    </source>
</reference>
<evidence type="ECO:0000313" key="1">
    <source>
        <dbReference type="EMBL" id="KAJ7982439.1"/>
    </source>
</evidence>
<sequence>MQQSSVNKGDIVWARVLFPYKWWPALVLTTNSLGVLVSFFDHKTPSRYFFEYEIISLEENFKSIMGHQQNLNDPDGFYAMLDAALKLLGQRTVVSLKCLCQMPVINDWRNRRGKFCGLDLFKPVQAFRGYSSNKQRKAYHHGRKKGYIRNELSASVVRRDSGAIPFLSNMETTTYCRRKRGHFDEVAMHDCSFKIQRLVPFFSIDGASLLRIKTVGKEHVSDASSSLPALVDCFSKLIKLPNFFSNNSVAACPNRARYKEDISDDCFAASTLADSSIKFCNATTFFSSTNTNAFVERDRNGSEVDLRQSFYSGSPVKLKIQCCPSNQAPSILLYAGISNNTKACSSTLKMLETEGSTQNDNENCISCVPDLKIEVQNKDMKQCYDVSSQQTTFESEFSYLTSDTNDLEVDDGSRAAIRWLPDSTFHQHEFQPSNYDAASVKSNRVRVAITNVHVGGELVEKNFHQPVTSHSVFKSEVEQPSRSSATSTGPTSLHIKFNKSFNLPSKKELVKRFSLFGPVDSSKTKIFCYASSAKVVFLQSTDAAAAYQYAKRKKIFFGQPNIRFWLAPFEDKRRGPNCHALQSSSTVGFNLKPCLKKTNPLRKEDRKKLHRKLQSLAGI</sequence>
<keyword evidence="2" id="KW-1185">Reference proteome</keyword>
<dbReference type="SUPFAM" id="SSF63748">
    <property type="entry name" value="Tudor/PWWP/MBT"/>
    <property type="match status" value="1"/>
</dbReference>
<name>A0AAD7QJA3_QUISA</name>
<dbReference type="CDD" id="cd05162">
    <property type="entry name" value="PWWP"/>
    <property type="match status" value="1"/>
</dbReference>
<dbReference type="EMBL" id="JARAOO010000001">
    <property type="protein sequence ID" value="KAJ7982439.1"/>
    <property type="molecule type" value="Genomic_DNA"/>
</dbReference>
<dbReference type="PANTHER" id="PTHR10688">
    <property type="entry name" value="PWWP DOMAIN-CONTAINING PROTEIN"/>
    <property type="match status" value="1"/>
</dbReference>
<dbReference type="InterPro" id="IPR052657">
    <property type="entry name" value="PDP_family_Arabidopsis"/>
</dbReference>
<organism evidence="1 2">
    <name type="scientific">Quillaja saponaria</name>
    <name type="common">Soap bark tree</name>
    <dbReference type="NCBI Taxonomy" id="32244"/>
    <lineage>
        <taxon>Eukaryota</taxon>
        <taxon>Viridiplantae</taxon>
        <taxon>Streptophyta</taxon>
        <taxon>Embryophyta</taxon>
        <taxon>Tracheophyta</taxon>
        <taxon>Spermatophyta</taxon>
        <taxon>Magnoliopsida</taxon>
        <taxon>eudicotyledons</taxon>
        <taxon>Gunneridae</taxon>
        <taxon>Pentapetalae</taxon>
        <taxon>rosids</taxon>
        <taxon>fabids</taxon>
        <taxon>Fabales</taxon>
        <taxon>Quillajaceae</taxon>
        <taxon>Quillaja</taxon>
    </lineage>
</organism>
<dbReference type="Proteomes" id="UP001163823">
    <property type="component" value="Chromosome 1"/>
</dbReference>
<dbReference type="AlphaFoldDB" id="A0AAD7QJA3"/>
<comment type="caution">
    <text evidence="1">The sequence shown here is derived from an EMBL/GenBank/DDBJ whole genome shotgun (WGS) entry which is preliminary data.</text>
</comment>
<evidence type="ECO:0000313" key="2">
    <source>
        <dbReference type="Proteomes" id="UP001163823"/>
    </source>
</evidence>
<dbReference type="PANTHER" id="PTHR10688:SF2">
    <property type="entry name" value="PWWP DOMAIN-CONTAINING PROTEIN"/>
    <property type="match status" value="1"/>
</dbReference>
<proteinExistence type="predicted"/>